<reference evidence="2 3" key="1">
    <citation type="journal article" date="2019" name="ISME J.">
        <title>Deianiraea, an extracellular bacterium associated with the ciliate Paramecium, suggests an alternative scenario for the evolution of Rickettsiales.</title>
        <authorList>
            <person name="Castelli M."/>
            <person name="Sabaneyeva E."/>
            <person name="Lanzoni O."/>
            <person name="Lebedeva N."/>
            <person name="Floriano A.M."/>
            <person name="Gaiarsa S."/>
            <person name="Benken K."/>
            <person name="Modeo L."/>
            <person name="Bandi C."/>
            <person name="Potekhin A."/>
            <person name="Sassera D."/>
            <person name="Petroni G."/>
        </authorList>
    </citation>
    <scope>NUCLEOTIDE SEQUENCE [LARGE SCALE GENOMIC DNA]</scope>
    <source>
        <strain evidence="2">CyL4-1</strain>
    </source>
</reference>
<dbReference type="GO" id="GO:0051537">
    <property type="term" value="F:2 iron, 2 sulfur cluster binding"/>
    <property type="evidence" value="ECO:0007669"/>
    <property type="project" value="UniProtKB-ARBA"/>
</dbReference>
<dbReference type="OrthoDB" id="9801228at2"/>
<dbReference type="GO" id="GO:0016226">
    <property type="term" value="P:iron-sulfur cluster assembly"/>
    <property type="evidence" value="ECO:0007669"/>
    <property type="project" value="InterPro"/>
</dbReference>
<dbReference type="Pfam" id="PF01521">
    <property type="entry name" value="Fe-S_biosyn"/>
    <property type="match status" value="1"/>
</dbReference>
<dbReference type="GO" id="GO:0005506">
    <property type="term" value="F:iron ion binding"/>
    <property type="evidence" value="ECO:0007669"/>
    <property type="project" value="TreeGrafter"/>
</dbReference>
<name>A0A5B8XDA3_9RICK</name>
<evidence type="ECO:0000313" key="3">
    <source>
        <dbReference type="Proteomes" id="UP000321934"/>
    </source>
</evidence>
<dbReference type="RefSeq" id="WP_146820628.1">
    <property type="nucleotide sequence ID" value="NZ_CP029077.1"/>
</dbReference>
<dbReference type="EMBL" id="CP029077">
    <property type="protein sequence ID" value="QED23349.1"/>
    <property type="molecule type" value="Genomic_DNA"/>
</dbReference>
<feature type="domain" description="Core" evidence="1">
    <location>
        <begin position="10"/>
        <end position="114"/>
    </location>
</feature>
<dbReference type="SUPFAM" id="SSF89360">
    <property type="entry name" value="HesB-like domain"/>
    <property type="match status" value="1"/>
</dbReference>
<dbReference type="Proteomes" id="UP000321934">
    <property type="component" value="Chromosome"/>
</dbReference>
<dbReference type="PANTHER" id="PTHR43011">
    <property type="entry name" value="IRON-SULFUR CLUSTER ASSEMBLY 2 HOMOLOG, MITOCHONDRIAL"/>
    <property type="match status" value="1"/>
</dbReference>
<dbReference type="Gene3D" id="2.60.300.12">
    <property type="entry name" value="HesB-like domain"/>
    <property type="match status" value="1"/>
</dbReference>
<dbReference type="InterPro" id="IPR035903">
    <property type="entry name" value="HesB-like_dom_sf"/>
</dbReference>
<evidence type="ECO:0000313" key="2">
    <source>
        <dbReference type="EMBL" id="QED23349.1"/>
    </source>
</evidence>
<sequence>MAENAEKFGLTESAKKRILHLQEMEKNSSGMENPILRIMVYSGGCAGFKYHLEMTNQVEEGDVVIASDGVNLAVLDIDTLEMLNGGTLDFVDEISGSYFRIKNPNAKQSCGCGNSFA</sequence>
<dbReference type="GO" id="GO:0051539">
    <property type="term" value="F:4 iron, 4 sulfur cluster binding"/>
    <property type="evidence" value="ECO:0007669"/>
    <property type="project" value="TreeGrafter"/>
</dbReference>
<organism evidence="2 3">
    <name type="scientific">Candidatus Deianiraea vastatrix</name>
    <dbReference type="NCBI Taxonomy" id="2163644"/>
    <lineage>
        <taxon>Bacteria</taxon>
        <taxon>Pseudomonadati</taxon>
        <taxon>Pseudomonadota</taxon>
        <taxon>Alphaproteobacteria</taxon>
        <taxon>Rickettsiales</taxon>
        <taxon>Candidatus Deianiraeaceae</taxon>
        <taxon>Candidatus Deianiraea</taxon>
    </lineage>
</organism>
<dbReference type="InterPro" id="IPR017870">
    <property type="entry name" value="FeS_cluster_insertion_CS"/>
</dbReference>
<dbReference type="AlphaFoldDB" id="A0A5B8XDA3"/>
<evidence type="ECO:0000259" key="1">
    <source>
        <dbReference type="Pfam" id="PF01521"/>
    </source>
</evidence>
<dbReference type="PANTHER" id="PTHR43011:SF1">
    <property type="entry name" value="IRON-SULFUR CLUSTER ASSEMBLY 2 HOMOLOG, MITOCHONDRIAL"/>
    <property type="match status" value="1"/>
</dbReference>
<accession>A0A5B8XDA3</accession>
<dbReference type="InterPro" id="IPR016092">
    <property type="entry name" value="ATAP"/>
</dbReference>
<keyword evidence="3" id="KW-1185">Reference proteome</keyword>
<protein>
    <submittedName>
        <fullName evidence="2">Iron-sulfur cluster insertion protein ErpA</fullName>
    </submittedName>
</protein>
<dbReference type="InterPro" id="IPR000361">
    <property type="entry name" value="ATAP_core_dom"/>
</dbReference>
<gene>
    <name evidence="2" type="ORF">Deia_00554</name>
</gene>
<dbReference type="NCBIfam" id="TIGR00049">
    <property type="entry name" value="iron-sulfur cluster assembly accessory protein"/>
    <property type="match status" value="1"/>
</dbReference>
<proteinExistence type="predicted"/>
<dbReference type="PROSITE" id="PS01152">
    <property type="entry name" value="HESB"/>
    <property type="match status" value="1"/>
</dbReference>